<keyword evidence="3" id="KW-0687">Ribonucleoprotein</keyword>
<dbReference type="NCBIfam" id="NF033779">
    <property type="entry name" value="Tim44_TimA_adap"/>
    <property type="match status" value="1"/>
</dbReference>
<dbReference type="PIRSF" id="PIRSF031890">
    <property type="entry name" value="UCP031890_transporter_Tim44"/>
    <property type="match status" value="1"/>
</dbReference>
<keyword evidence="8" id="KW-0812">Transmembrane</keyword>
<dbReference type="Pfam" id="PF04280">
    <property type="entry name" value="Tim44"/>
    <property type="match status" value="1"/>
</dbReference>
<name>A0A1V2H261_9PROT</name>
<dbReference type="InterPro" id="IPR016985">
    <property type="entry name" value="UCP031890_Tim44-rel"/>
</dbReference>
<accession>A0A1V2H261</accession>
<evidence type="ECO:0000256" key="4">
    <source>
        <dbReference type="ARBA" id="ARBA00038073"/>
    </source>
</evidence>
<organism evidence="10 11">
    <name type="scientific">Teichococcus deserti</name>
    <dbReference type="NCBI Taxonomy" id="1817963"/>
    <lineage>
        <taxon>Bacteria</taxon>
        <taxon>Pseudomonadati</taxon>
        <taxon>Pseudomonadota</taxon>
        <taxon>Alphaproteobacteria</taxon>
        <taxon>Acetobacterales</taxon>
        <taxon>Roseomonadaceae</taxon>
        <taxon>Roseomonas</taxon>
    </lineage>
</organism>
<evidence type="ECO:0000256" key="1">
    <source>
        <dbReference type="ARBA" id="ARBA00022946"/>
    </source>
</evidence>
<keyword evidence="1" id="KW-0809">Transit peptide</keyword>
<evidence type="ECO:0000256" key="5">
    <source>
        <dbReference type="ARBA" id="ARBA00039448"/>
    </source>
</evidence>
<feature type="transmembrane region" description="Helical" evidence="8">
    <location>
        <begin position="6"/>
        <end position="23"/>
    </location>
</feature>
<dbReference type="InterPro" id="IPR007379">
    <property type="entry name" value="Tim44-like_dom"/>
</dbReference>
<dbReference type="Proteomes" id="UP000188879">
    <property type="component" value="Unassembled WGS sequence"/>
</dbReference>
<dbReference type="OrthoDB" id="9798618at2"/>
<dbReference type="Gene3D" id="3.10.450.240">
    <property type="match status" value="1"/>
</dbReference>
<dbReference type="GO" id="GO:0005840">
    <property type="term" value="C:ribosome"/>
    <property type="evidence" value="ECO:0007669"/>
    <property type="project" value="UniProtKB-KW"/>
</dbReference>
<evidence type="ECO:0000313" key="10">
    <source>
        <dbReference type="EMBL" id="ONG52956.1"/>
    </source>
</evidence>
<dbReference type="SMART" id="SM00978">
    <property type="entry name" value="Tim44"/>
    <property type="match status" value="1"/>
</dbReference>
<evidence type="ECO:0000256" key="6">
    <source>
        <dbReference type="ARBA" id="ARBA00043031"/>
    </source>
</evidence>
<evidence type="ECO:0000256" key="8">
    <source>
        <dbReference type="SAM" id="Phobius"/>
    </source>
</evidence>
<dbReference type="EMBL" id="MLCO01000124">
    <property type="protein sequence ID" value="ONG52956.1"/>
    <property type="molecule type" value="Genomic_DNA"/>
</dbReference>
<keyword evidence="11" id="KW-1185">Reference proteome</keyword>
<dbReference type="InterPro" id="IPR032710">
    <property type="entry name" value="NTF2-like_dom_sf"/>
</dbReference>
<dbReference type="InterPro" id="IPR051975">
    <property type="entry name" value="mtLSU_mL45"/>
</dbReference>
<feature type="compositionally biased region" description="Pro residues" evidence="7">
    <location>
        <begin position="39"/>
        <end position="49"/>
    </location>
</feature>
<proteinExistence type="inferred from homology"/>
<dbReference type="GO" id="GO:1990904">
    <property type="term" value="C:ribonucleoprotein complex"/>
    <property type="evidence" value="ECO:0007669"/>
    <property type="project" value="UniProtKB-KW"/>
</dbReference>
<comment type="caution">
    <text evidence="10">The sequence shown here is derived from an EMBL/GenBank/DDBJ whole genome shotgun (WGS) entry which is preliminary data.</text>
</comment>
<sequence length="223" mass="23542">MSGGFPVDLILFAMVAAFLVLRLRSVLGRRQGFERPPQERPAPGQPVPGPRQADAMQPPVPVAGGPRLSLPDARSPVGQALGRIRGADAGFDPAGFLGGAEGAFRMIVTAFAAGDRATLRNLLSDDTYAGFESAISARESAGESQRTEIRSVHEMGIEAADLRGTVADVTVRIVSDQLNLTTASDGSVVAGTEAVTEIVDLWTFQRDLRSTDPTWKLVATQSA</sequence>
<feature type="domain" description="Tim44-like" evidence="9">
    <location>
        <begin position="77"/>
        <end position="222"/>
    </location>
</feature>
<dbReference type="PANTHER" id="PTHR28554">
    <property type="entry name" value="39S RIBOSOMAL PROTEIN L45, MITOCHONDRIAL"/>
    <property type="match status" value="1"/>
</dbReference>
<dbReference type="PANTHER" id="PTHR28554:SF1">
    <property type="entry name" value="LARGE RIBOSOMAL SUBUNIT PROTEIN ML45"/>
    <property type="match status" value="1"/>
</dbReference>
<comment type="similarity">
    <text evidence="4">Belongs to the mitochondrion-specific ribosomal protein mL45 family.</text>
</comment>
<feature type="region of interest" description="Disordered" evidence="7">
    <location>
        <begin position="32"/>
        <end position="75"/>
    </location>
</feature>
<keyword evidence="2" id="KW-0689">Ribosomal protein</keyword>
<evidence type="ECO:0000256" key="3">
    <source>
        <dbReference type="ARBA" id="ARBA00023274"/>
    </source>
</evidence>
<dbReference type="SUPFAM" id="SSF54427">
    <property type="entry name" value="NTF2-like"/>
    <property type="match status" value="1"/>
</dbReference>
<keyword evidence="8" id="KW-1133">Transmembrane helix</keyword>
<evidence type="ECO:0000256" key="7">
    <source>
        <dbReference type="SAM" id="MobiDB-lite"/>
    </source>
</evidence>
<dbReference type="AlphaFoldDB" id="A0A1V2H261"/>
<evidence type="ECO:0000256" key="2">
    <source>
        <dbReference type="ARBA" id="ARBA00022980"/>
    </source>
</evidence>
<gene>
    <name evidence="10" type="ORF">BKE38_13665</name>
</gene>
<dbReference type="RefSeq" id="WP_076957905.1">
    <property type="nucleotide sequence ID" value="NZ_MLCO01000124.1"/>
</dbReference>
<evidence type="ECO:0000259" key="9">
    <source>
        <dbReference type="SMART" id="SM00978"/>
    </source>
</evidence>
<keyword evidence="8" id="KW-0472">Membrane</keyword>
<protein>
    <recommendedName>
        <fullName evidence="5">Large ribosomal subunit protein mL45</fullName>
    </recommendedName>
    <alternativeName>
        <fullName evidence="6">39S ribosomal protein L45, mitochondrial</fullName>
    </alternativeName>
</protein>
<reference evidence="10 11" key="1">
    <citation type="submission" date="2016-10" db="EMBL/GenBank/DDBJ databases">
        <title>Draft Genome sequence of Roseomonas sp. strain M3.</title>
        <authorList>
            <person name="Subhash Y."/>
            <person name="Lee S."/>
        </authorList>
    </citation>
    <scope>NUCLEOTIDE SEQUENCE [LARGE SCALE GENOMIC DNA]</scope>
    <source>
        <strain evidence="10 11">M3</strain>
    </source>
</reference>
<evidence type="ECO:0000313" key="11">
    <source>
        <dbReference type="Proteomes" id="UP000188879"/>
    </source>
</evidence>